<keyword evidence="1" id="KW-0472">Membrane</keyword>
<dbReference type="EnsemblMetazoa" id="Aqu2.1.01070_001">
    <property type="protein sequence ID" value="Aqu2.1.01070_001"/>
    <property type="gene ID" value="Aqu2.1.01070"/>
</dbReference>
<name>A0A1X7SG69_AMPQE</name>
<keyword evidence="1" id="KW-0812">Transmembrane</keyword>
<evidence type="ECO:0000256" key="1">
    <source>
        <dbReference type="SAM" id="Phobius"/>
    </source>
</evidence>
<protein>
    <submittedName>
        <fullName evidence="2">Uncharacterized protein</fullName>
    </submittedName>
</protein>
<accession>A0A1X7SG69</accession>
<evidence type="ECO:0000313" key="2">
    <source>
        <dbReference type="EnsemblMetazoa" id="Aqu2.1.01070_001"/>
    </source>
</evidence>
<organism evidence="2">
    <name type="scientific">Amphimedon queenslandica</name>
    <name type="common">Sponge</name>
    <dbReference type="NCBI Taxonomy" id="400682"/>
    <lineage>
        <taxon>Eukaryota</taxon>
        <taxon>Metazoa</taxon>
        <taxon>Porifera</taxon>
        <taxon>Demospongiae</taxon>
        <taxon>Heteroscleromorpha</taxon>
        <taxon>Haplosclerida</taxon>
        <taxon>Niphatidae</taxon>
        <taxon>Amphimedon</taxon>
    </lineage>
</organism>
<dbReference type="AlphaFoldDB" id="A0A1X7SG69"/>
<sequence length="54" mass="6461">MKLWMLYLEMLTRYIINSLFPLALLNVTPVYFQNDIPVKLFLEMKIGYKVLGKH</sequence>
<feature type="transmembrane region" description="Helical" evidence="1">
    <location>
        <begin position="12"/>
        <end position="32"/>
    </location>
</feature>
<proteinExistence type="predicted"/>
<keyword evidence="1" id="KW-1133">Transmembrane helix</keyword>
<dbReference type="InParanoid" id="A0A1X7SG69"/>
<reference evidence="2" key="1">
    <citation type="submission" date="2017-05" db="UniProtKB">
        <authorList>
            <consortium name="EnsemblMetazoa"/>
        </authorList>
    </citation>
    <scope>IDENTIFICATION</scope>
</reference>